<protein>
    <recommendedName>
        <fullName evidence="6">Rieske domain-containing protein</fullName>
    </recommendedName>
</protein>
<feature type="domain" description="Rieske" evidence="6">
    <location>
        <begin position="119"/>
        <end position="242"/>
    </location>
</feature>
<dbReference type="GO" id="GO:0051537">
    <property type="term" value="F:2 iron, 2 sulfur cluster binding"/>
    <property type="evidence" value="ECO:0007669"/>
    <property type="project" value="UniProtKB-KW"/>
</dbReference>
<dbReference type="STRING" id="74969.FAD_0386"/>
<dbReference type="PANTHER" id="PTHR10134">
    <property type="entry name" value="CYTOCHROME B-C1 COMPLEX SUBUNIT RIESKE, MITOCHONDRIAL"/>
    <property type="match status" value="1"/>
</dbReference>
<evidence type="ECO:0000256" key="5">
    <source>
        <dbReference type="ARBA" id="ARBA00023157"/>
    </source>
</evidence>
<dbReference type="RefSeq" id="WP_196795611.1">
    <property type="nucleotide sequence ID" value="NZ_CP015363.1"/>
</dbReference>
<dbReference type="PROSITE" id="PS51296">
    <property type="entry name" value="RIESKE"/>
    <property type="match status" value="1"/>
</dbReference>
<reference evidence="7 8" key="1">
    <citation type="submission" date="2011-10" db="EMBL/GenBank/DDBJ databases">
        <title>Metabolic and evolutionary patterns in the extreme acidophile Ferroplasma acidiphilum.</title>
        <authorList>
            <person name="Golyshina O.V."/>
            <person name="Kozyavkin S.A."/>
            <person name="Tatusov R.L."/>
            <person name="Slesarev A.I."/>
            <person name="Golyshin P.N."/>
        </authorList>
    </citation>
    <scope>NUCLEOTIDE SEQUENCE [LARGE SCALE GENOMIC DNA]</scope>
    <source>
        <strain evidence="8">Y</strain>
    </source>
</reference>
<evidence type="ECO:0000259" key="6">
    <source>
        <dbReference type="PROSITE" id="PS51296"/>
    </source>
</evidence>
<dbReference type="SUPFAM" id="SSF50022">
    <property type="entry name" value="ISP domain"/>
    <property type="match status" value="1"/>
</dbReference>
<dbReference type="GO" id="GO:0046872">
    <property type="term" value="F:metal ion binding"/>
    <property type="evidence" value="ECO:0007669"/>
    <property type="project" value="UniProtKB-KW"/>
</dbReference>
<sequence length="358" mass="38077">MANDKNYIPEPEKRAFLKGAGLSIAALLIGGISVERYVVPKDRGVPVMDNFPLAVLEDPSGSRITIKDVIEYAAASKSSTSTPMLVFDYPLQDEPNFLLVLKDVQVTTPDKSIVPTSGYSPISPSNKAPMDGIIYISYGGHNYSIMALSGICQHLGCVPPFLDYHPGQSIPFESKLIGYKSDAPGTPAQWPDYGLIYCKCHGSQYNPLWGGRNLYNNGPASSPANHSLPQIMLATDSYDSSGSGKIYAYGINSSNAVIRTHLQFPGGETYGSQVKSEDLTGGTAIRTASDSVASKTVSTLYTGNTTSSTPPKLSVSALGLNSNSSGVILYRTTVVSNEASNTQNWKGSFSGSTSTNTL</sequence>
<dbReference type="EMBL" id="CP015363">
    <property type="protein sequence ID" value="ARD84307.1"/>
    <property type="molecule type" value="Genomic_DNA"/>
</dbReference>
<evidence type="ECO:0000313" key="8">
    <source>
        <dbReference type="Proteomes" id="UP000192050"/>
    </source>
</evidence>
<dbReference type="InterPro" id="IPR036922">
    <property type="entry name" value="Rieske_2Fe-2S_sf"/>
</dbReference>
<dbReference type="OrthoDB" id="5623at2157"/>
<dbReference type="InterPro" id="IPR017941">
    <property type="entry name" value="Rieske_2Fe-2S"/>
</dbReference>
<evidence type="ECO:0000256" key="1">
    <source>
        <dbReference type="ARBA" id="ARBA00022714"/>
    </source>
</evidence>
<dbReference type="GeneID" id="31675894"/>
<dbReference type="AlphaFoldDB" id="A0A1V0N2H6"/>
<accession>A0A1V0N2H6</accession>
<keyword evidence="1" id="KW-0001">2Fe-2S</keyword>
<name>A0A1V0N2H6_9ARCH</name>
<gene>
    <name evidence="7" type="ORF">FAD_0386</name>
</gene>
<dbReference type="Gene3D" id="2.102.10.10">
    <property type="entry name" value="Rieske [2Fe-2S] iron-sulphur domain"/>
    <property type="match status" value="1"/>
</dbReference>
<dbReference type="KEGG" id="fai:FAD_0386"/>
<keyword evidence="2" id="KW-0479">Metal-binding</keyword>
<keyword evidence="3" id="KW-0408">Iron</keyword>
<evidence type="ECO:0000256" key="4">
    <source>
        <dbReference type="ARBA" id="ARBA00023014"/>
    </source>
</evidence>
<organism evidence="7 8">
    <name type="scientific">Ferroplasma acidiphilum</name>
    <dbReference type="NCBI Taxonomy" id="74969"/>
    <lineage>
        <taxon>Archaea</taxon>
        <taxon>Methanobacteriati</taxon>
        <taxon>Thermoplasmatota</taxon>
        <taxon>Thermoplasmata</taxon>
        <taxon>Thermoplasmatales</taxon>
        <taxon>Ferroplasmaceae</taxon>
        <taxon>Ferroplasma</taxon>
    </lineage>
</organism>
<dbReference type="Proteomes" id="UP000192050">
    <property type="component" value="Chromosome"/>
</dbReference>
<dbReference type="InterPro" id="IPR014349">
    <property type="entry name" value="Rieske_Fe-S_prot"/>
</dbReference>
<evidence type="ECO:0000256" key="3">
    <source>
        <dbReference type="ARBA" id="ARBA00023004"/>
    </source>
</evidence>
<keyword evidence="5" id="KW-1015">Disulfide bond</keyword>
<proteinExistence type="predicted"/>
<evidence type="ECO:0000313" key="7">
    <source>
        <dbReference type="EMBL" id="ARD84307.1"/>
    </source>
</evidence>
<keyword evidence="8" id="KW-1185">Reference proteome</keyword>
<evidence type="ECO:0000256" key="2">
    <source>
        <dbReference type="ARBA" id="ARBA00022723"/>
    </source>
</evidence>
<keyword evidence="4" id="KW-0411">Iron-sulfur</keyword>